<keyword evidence="5 14" id="KW-0169">Cobalamin biosynthesis</keyword>
<accession>A0A1Y6K6U4</accession>
<evidence type="ECO:0000256" key="8">
    <source>
        <dbReference type="ARBA" id="ARBA00022840"/>
    </source>
</evidence>
<evidence type="ECO:0000256" key="6">
    <source>
        <dbReference type="ARBA" id="ARBA00022679"/>
    </source>
</evidence>
<evidence type="ECO:0000256" key="7">
    <source>
        <dbReference type="ARBA" id="ARBA00022741"/>
    </source>
</evidence>
<gene>
    <name evidence="16" type="ORF">CFX1CAM_1512</name>
</gene>
<comment type="catalytic activity">
    <reaction evidence="12 14">
        <text>2 cob(II)yrinate a,c diamide + reduced [electron-transfer flavoprotein] + 2 ATP = 2 adenosylcob(III)yrinate a,c-diamide + 2 triphosphate + oxidized [electron-transfer flavoprotein] + 3 H(+)</text>
        <dbReference type="Rhea" id="RHEA:11528"/>
        <dbReference type="Rhea" id="RHEA-COMP:10685"/>
        <dbReference type="Rhea" id="RHEA-COMP:10686"/>
        <dbReference type="ChEBI" id="CHEBI:15378"/>
        <dbReference type="ChEBI" id="CHEBI:18036"/>
        <dbReference type="ChEBI" id="CHEBI:30616"/>
        <dbReference type="ChEBI" id="CHEBI:57692"/>
        <dbReference type="ChEBI" id="CHEBI:58307"/>
        <dbReference type="ChEBI" id="CHEBI:58503"/>
        <dbReference type="ChEBI" id="CHEBI:58537"/>
        <dbReference type="EC" id="2.5.1.17"/>
    </reaction>
</comment>
<evidence type="ECO:0000259" key="15">
    <source>
        <dbReference type="Pfam" id="PF01923"/>
    </source>
</evidence>
<dbReference type="GO" id="GO:0005524">
    <property type="term" value="F:ATP binding"/>
    <property type="evidence" value="ECO:0007669"/>
    <property type="project" value="UniProtKB-UniRule"/>
</dbReference>
<dbReference type="UniPathway" id="UPA00148">
    <property type="reaction ID" value="UER00233"/>
</dbReference>
<dbReference type="GO" id="GO:0008817">
    <property type="term" value="F:corrinoid adenosyltransferase activity"/>
    <property type="evidence" value="ECO:0007669"/>
    <property type="project" value="UniProtKB-UniRule"/>
</dbReference>
<evidence type="ECO:0000256" key="13">
    <source>
        <dbReference type="ARBA" id="ARBA00048692"/>
    </source>
</evidence>
<dbReference type="Pfam" id="PF01923">
    <property type="entry name" value="Cob_adeno_trans"/>
    <property type="match status" value="1"/>
</dbReference>
<evidence type="ECO:0000256" key="2">
    <source>
        <dbReference type="ARBA" id="ARBA00007487"/>
    </source>
</evidence>
<dbReference type="InterPro" id="IPR036451">
    <property type="entry name" value="CblAdoTrfase-like_sf"/>
</dbReference>
<organism evidence="16 17">
    <name type="scientific">Candidatus Brevifilum fermentans</name>
    <dbReference type="NCBI Taxonomy" id="1986204"/>
    <lineage>
        <taxon>Bacteria</taxon>
        <taxon>Bacillati</taxon>
        <taxon>Chloroflexota</taxon>
        <taxon>Anaerolineae</taxon>
        <taxon>Anaerolineales</taxon>
        <taxon>Anaerolineaceae</taxon>
        <taxon>Candidatus Brevifilum</taxon>
    </lineage>
</organism>
<keyword evidence="17" id="KW-1185">Reference proteome</keyword>
<feature type="domain" description="Cobalamin adenosyltransferase-like" evidence="15">
    <location>
        <begin position="5"/>
        <end position="167"/>
    </location>
</feature>
<comment type="pathway">
    <text evidence="1 14">Cofactor biosynthesis; adenosylcobalamin biosynthesis; adenosylcobalamin from cob(II)yrinate a,c-diamide: step 2/7.</text>
</comment>
<sequence>MSPFYTSDGDQGETGYLGKGRISKSSLRIESVGSVDEANAAIGLARALCANPKSQMVLLEVQKHLYLLMTELSASPETAAQFDRLNQDHINWLEEQIEELEDAVVLPREFIIPGSSPASGAIDLARTIVRRAERRAVSLLEAELIKKQLLIAYLNRLSSLLFMVEVYEALNTGNDIQLAKET</sequence>
<evidence type="ECO:0000256" key="1">
    <source>
        <dbReference type="ARBA" id="ARBA00005121"/>
    </source>
</evidence>
<dbReference type="InterPro" id="IPR016030">
    <property type="entry name" value="CblAdoTrfase-like"/>
</dbReference>
<evidence type="ECO:0000256" key="11">
    <source>
        <dbReference type="ARBA" id="ARBA00033354"/>
    </source>
</evidence>
<dbReference type="EMBL" id="LT859958">
    <property type="protein sequence ID" value="SMX54577.1"/>
    <property type="molecule type" value="Genomic_DNA"/>
</dbReference>
<dbReference type="NCBIfam" id="TIGR00636">
    <property type="entry name" value="PduO_Nterm"/>
    <property type="match status" value="1"/>
</dbReference>
<keyword evidence="6 14" id="KW-0808">Transferase</keyword>
<dbReference type="AlphaFoldDB" id="A0A1Y6K6U4"/>
<dbReference type="GO" id="GO:0009236">
    <property type="term" value="P:cobalamin biosynthetic process"/>
    <property type="evidence" value="ECO:0007669"/>
    <property type="project" value="UniProtKB-UniRule"/>
</dbReference>
<dbReference type="Proteomes" id="UP000195514">
    <property type="component" value="Chromosome I"/>
</dbReference>
<comment type="similarity">
    <text evidence="2 14">Belongs to the Cob(I)alamin adenosyltransferase family.</text>
</comment>
<dbReference type="Gene3D" id="1.20.1200.10">
    <property type="entry name" value="Cobalamin adenosyltransferase-like"/>
    <property type="match status" value="1"/>
</dbReference>
<evidence type="ECO:0000256" key="3">
    <source>
        <dbReference type="ARBA" id="ARBA00012454"/>
    </source>
</evidence>
<evidence type="ECO:0000256" key="14">
    <source>
        <dbReference type="RuleBase" id="RU366026"/>
    </source>
</evidence>
<dbReference type="OrthoDB" id="9778896at2"/>
<dbReference type="KEGG" id="abat:CFX1CAM_1512"/>
<evidence type="ECO:0000256" key="4">
    <source>
        <dbReference type="ARBA" id="ARBA00020963"/>
    </source>
</evidence>
<dbReference type="RefSeq" id="WP_087862408.1">
    <property type="nucleotide sequence ID" value="NZ_LT859958.1"/>
</dbReference>
<keyword evidence="8 14" id="KW-0067">ATP-binding</keyword>
<keyword evidence="7 14" id="KW-0547">Nucleotide-binding</keyword>
<dbReference type="SUPFAM" id="SSF89028">
    <property type="entry name" value="Cobalamin adenosyltransferase-like"/>
    <property type="match status" value="1"/>
</dbReference>
<dbReference type="EC" id="2.5.1.17" evidence="3 14"/>
<evidence type="ECO:0000256" key="5">
    <source>
        <dbReference type="ARBA" id="ARBA00022573"/>
    </source>
</evidence>
<protein>
    <recommendedName>
        <fullName evidence="4 14">Corrinoid adenosyltransferase</fullName>
        <ecNumber evidence="3 14">2.5.1.17</ecNumber>
    </recommendedName>
    <alternativeName>
        <fullName evidence="9 14">Cob(II)alamin adenosyltransferase</fullName>
    </alternativeName>
    <alternativeName>
        <fullName evidence="11 14">Cob(II)yrinic acid a,c-diamide adenosyltransferase</fullName>
    </alternativeName>
    <alternativeName>
        <fullName evidence="10 14">Cobinamide/cobalamin adenosyltransferase</fullName>
    </alternativeName>
</protein>
<comment type="catalytic activity">
    <reaction evidence="13 14">
        <text>2 cob(II)alamin + reduced [electron-transfer flavoprotein] + 2 ATP = 2 adenosylcob(III)alamin + 2 triphosphate + oxidized [electron-transfer flavoprotein] + 3 H(+)</text>
        <dbReference type="Rhea" id="RHEA:28671"/>
        <dbReference type="Rhea" id="RHEA-COMP:10685"/>
        <dbReference type="Rhea" id="RHEA-COMP:10686"/>
        <dbReference type="ChEBI" id="CHEBI:15378"/>
        <dbReference type="ChEBI" id="CHEBI:16304"/>
        <dbReference type="ChEBI" id="CHEBI:18036"/>
        <dbReference type="ChEBI" id="CHEBI:18408"/>
        <dbReference type="ChEBI" id="CHEBI:30616"/>
        <dbReference type="ChEBI" id="CHEBI:57692"/>
        <dbReference type="ChEBI" id="CHEBI:58307"/>
        <dbReference type="EC" id="2.5.1.17"/>
    </reaction>
</comment>
<evidence type="ECO:0000256" key="12">
    <source>
        <dbReference type="ARBA" id="ARBA00048555"/>
    </source>
</evidence>
<name>A0A1Y6K6U4_9CHLR</name>
<dbReference type="PANTHER" id="PTHR12213:SF0">
    <property type="entry name" value="CORRINOID ADENOSYLTRANSFERASE MMAB"/>
    <property type="match status" value="1"/>
</dbReference>
<proteinExistence type="inferred from homology"/>
<reference evidence="17" key="1">
    <citation type="submission" date="2017-05" db="EMBL/GenBank/DDBJ databases">
        <authorList>
            <person name="Kirkegaard R."/>
            <person name="Mcilroy J S."/>
        </authorList>
    </citation>
    <scope>NUCLEOTIDE SEQUENCE [LARGE SCALE GENOMIC DNA]</scope>
</reference>
<evidence type="ECO:0000256" key="9">
    <source>
        <dbReference type="ARBA" id="ARBA00031529"/>
    </source>
</evidence>
<dbReference type="InterPro" id="IPR029499">
    <property type="entry name" value="PduO-typ"/>
</dbReference>
<evidence type="ECO:0000313" key="17">
    <source>
        <dbReference type="Proteomes" id="UP000195514"/>
    </source>
</evidence>
<evidence type="ECO:0000313" key="16">
    <source>
        <dbReference type="EMBL" id="SMX54577.1"/>
    </source>
</evidence>
<evidence type="ECO:0000256" key="10">
    <source>
        <dbReference type="ARBA" id="ARBA00033334"/>
    </source>
</evidence>
<dbReference type="PANTHER" id="PTHR12213">
    <property type="entry name" value="CORRINOID ADENOSYLTRANSFERASE"/>
    <property type="match status" value="1"/>
</dbReference>